<accession>A0A085W5R6</accession>
<comment type="caution">
    <text evidence="2">The sequence shown here is derived from an EMBL/GenBank/DDBJ whole genome shotgun (WGS) entry which is preliminary data.</text>
</comment>
<evidence type="ECO:0000256" key="1">
    <source>
        <dbReference type="SAM" id="MobiDB-lite"/>
    </source>
</evidence>
<keyword evidence="3" id="KW-1185">Reference proteome</keyword>
<dbReference type="Proteomes" id="UP000028725">
    <property type="component" value="Unassembled WGS sequence"/>
</dbReference>
<proteinExistence type="predicted"/>
<name>A0A085W5R6_9BACT</name>
<organism evidence="2 3">
    <name type="scientific">Hyalangium minutum</name>
    <dbReference type="NCBI Taxonomy" id="394096"/>
    <lineage>
        <taxon>Bacteria</taxon>
        <taxon>Pseudomonadati</taxon>
        <taxon>Myxococcota</taxon>
        <taxon>Myxococcia</taxon>
        <taxon>Myxococcales</taxon>
        <taxon>Cystobacterineae</taxon>
        <taxon>Archangiaceae</taxon>
        <taxon>Hyalangium</taxon>
    </lineage>
</organism>
<gene>
    <name evidence="2" type="ORF">DB31_3088</name>
</gene>
<dbReference type="RefSeq" id="WP_157232342.1">
    <property type="nucleotide sequence ID" value="NZ_JMCB01000019.1"/>
</dbReference>
<feature type="compositionally biased region" description="Basic and acidic residues" evidence="1">
    <location>
        <begin position="31"/>
        <end position="44"/>
    </location>
</feature>
<dbReference type="STRING" id="394096.DB31_3088"/>
<dbReference type="PATRIC" id="fig|394096.3.peg.7413"/>
<dbReference type="EMBL" id="JMCB01000019">
    <property type="protein sequence ID" value="KFE63029.1"/>
    <property type="molecule type" value="Genomic_DNA"/>
</dbReference>
<feature type="region of interest" description="Disordered" evidence="1">
    <location>
        <begin position="1"/>
        <end position="55"/>
    </location>
</feature>
<evidence type="ECO:0000313" key="3">
    <source>
        <dbReference type="Proteomes" id="UP000028725"/>
    </source>
</evidence>
<dbReference type="OrthoDB" id="5380952at2"/>
<reference evidence="2 3" key="1">
    <citation type="submission" date="2014-04" db="EMBL/GenBank/DDBJ databases">
        <title>Genome assembly of Hyalangium minutum DSM 14724.</title>
        <authorList>
            <person name="Sharma G."/>
            <person name="Subramanian S."/>
        </authorList>
    </citation>
    <scope>NUCLEOTIDE SEQUENCE [LARGE SCALE GENOMIC DNA]</scope>
    <source>
        <strain evidence="2 3">DSM 14724</strain>
    </source>
</reference>
<protein>
    <submittedName>
        <fullName evidence="2">Uncharacterized protein</fullName>
    </submittedName>
</protein>
<dbReference type="AlphaFoldDB" id="A0A085W5R6"/>
<evidence type="ECO:0000313" key="2">
    <source>
        <dbReference type="EMBL" id="KFE63029.1"/>
    </source>
</evidence>
<sequence length="358" mass="35419">MAPIGSKLTRAAPLSSAPASFEPKPLTRAKPLTEAKPKGPDALKHPALPDGGPKYSPLVQNTGDAGVLMATGGTNKLTAPLSADPKKYLDKPGTTHQKDVFGGTAKASLGSASASTINHRAGGVIQHSAQAEINGPNASFQAQKTHAGRLGITSAQLTGEATAFKGQAQAGIQLDNKNHAYTAALTGRAETGVNVTGSLTHDVNRHVGGFLKGEAKAGAAAFAEAAASLNPKAGTALLSAQAGAGATAGVYGTAGGHLGRLHGSATAGLVAGAAAQAGGKLGLENGFLRQSAQVNAAAGVGTHLKTDVALDVRHHLKPSLAEGLRPGLAAATGVGSPASALQPEKSKLEKALSKAFGG</sequence>